<evidence type="ECO:0000313" key="8">
    <source>
        <dbReference type="EMBL" id="MFC1850708.1"/>
    </source>
</evidence>
<comment type="similarity">
    <text evidence="1 7">Belongs to the universal ribosomal protein uL3 family.</text>
</comment>
<evidence type="ECO:0000256" key="1">
    <source>
        <dbReference type="ARBA" id="ARBA00006540"/>
    </source>
</evidence>
<protein>
    <recommendedName>
        <fullName evidence="6 7">Large ribosomal subunit protein uL3</fullName>
    </recommendedName>
</protein>
<evidence type="ECO:0000256" key="6">
    <source>
        <dbReference type="ARBA" id="ARBA00035243"/>
    </source>
</evidence>
<dbReference type="InterPro" id="IPR019927">
    <property type="entry name" value="Ribosomal_uL3_bac/org-type"/>
</dbReference>
<keyword evidence="5 7" id="KW-0687">Ribonucleoprotein</keyword>
<accession>A0ABV6YX97</accession>
<comment type="caution">
    <text evidence="8">The sequence shown here is derived from an EMBL/GenBank/DDBJ whole genome shotgun (WGS) entry which is preliminary data.</text>
</comment>
<dbReference type="Pfam" id="PF00297">
    <property type="entry name" value="Ribosomal_L3"/>
    <property type="match status" value="1"/>
</dbReference>
<dbReference type="PANTHER" id="PTHR11229">
    <property type="entry name" value="50S RIBOSOMAL PROTEIN L3"/>
    <property type="match status" value="1"/>
</dbReference>
<dbReference type="SUPFAM" id="SSF50447">
    <property type="entry name" value="Translation proteins"/>
    <property type="match status" value="1"/>
</dbReference>
<evidence type="ECO:0000256" key="4">
    <source>
        <dbReference type="ARBA" id="ARBA00022980"/>
    </source>
</evidence>
<dbReference type="GO" id="GO:0005840">
    <property type="term" value="C:ribosome"/>
    <property type="evidence" value="ECO:0007669"/>
    <property type="project" value="UniProtKB-KW"/>
</dbReference>
<evidence type="ECO:0000256" key="2">
    <source>
        <dbReference type="ARBA" id="ARBA00022730"/>
    </source>
</evidence>
<evidence type="ECO:0000256" key="5">
    <source>
        <dbReference type="ARBA" id="ARBA00023274"/>
    </source>
</evidence>
<evidence type="ECO:0000313" key="9">
    <source>
        <dbReference type="Proteomes" id="UP001594351"/>
    </source>
</evidence>
<dbReference type="Gene3D" id="2.40.30.10">
    <property type="entry name" value="Translation factors"/>
    <property type="match status" value="1"/>
</dbReference>
<name>A0ABV6YX97_UNCC1</name>
<organism evidence="8 9">
    <name type="scientific">candidate division CSSED10-310 bacterium</name>
    <dbReference type="NCBI Taxonomy" id="2855610"/>
    <lineage>
        <taxon>Bacteria</taxon>
        <taxon>Bacteria division CSSED10-310</taxon>
    </lineage>
</organism>
<evidence type="ECO:0000256" key="7">
    <source>
        <dbReference type="HAMAP-Rule" id="MF_01325"/>
    </source>
</evidence>
<keyword evidence="4 7" id="KW-0689">Ribosomal protein</keyword>
<dbReference type="HAMAP" id="MF_01325_B">
    <property type="entry name" value="Ribosomal_uL3_B"/>
    <property type="match status" value="1"/>
</dbReference>
<gene>
    <name evidence="7 8" type="primary">rplC</name>
    <name evidence="8" type="ORF">ACFL27_10995</name>
</gene>
<comment type="subunit">
    <text evidence="7">Part of the 50S ribosomal subunit. Forms a cluster with proteins L14 and L19.</text>
</comment>
<dbReference type="Proteomes" id="UP001594351">
    <property type="component" value="Unassembled WGS sequence"/>
</dbReference>
<evidence type="ECO:0000256" key="3">
    <source>
        <dbReference type="ARBA" id="ARBA00022884"/>
    </source>
</evidence>
<dbReference type="InterPro" id="IPR009000">
    <property type="entry name" value="Transl_B-barrel_sf"/>
</dbReference>
<keyword evidence="3 7" id="KW-0694">RNA-binding</keyword>
<dbReference type="NCBIfam" id="TIGR03625">
    <property type="entry name" value="L3_bact"/>
    <property type="match status" value="1"/>
</dbReference>
<proteinExistence type="inferred from homology"/>
<sequence length="217" mass="23381">MAFGILGKKLGMTQIFSDDGQVTPVTVIKAGPCLVLQKKTKAHDGYDAVQLGLIGPTPRRLRTKPALGHVSKSKAGNVAYIKEIRGNEMHQYEVGQIIPLDIFTLNDFVCVTGISKGKGFQGTIKRYRFSGLSATHGTHKKQRSPGAIGQCAWPAKTFKGMKMPGRMGGVKTTIKNIKIVQIIPDKNLILVRGAIPGSTKGKIIVTKKAGQSSQQTE</sequence>
<dbReference type="PANTHER" id="PTHR11229:SF16">
    <property type="entry name" value="LARGE RIBOSOMAL SUBUNIT PROTEIN UL3C"/>
    <property type="match status" value="1"/>
</dbReference>
<reference evidence="8 9" key="1">
    <citation type="submission" date="2024-09" db="EMBL/GenBank/DDBJ databases">
        <title>Laminarin stimulates single cell rates of sulfate reduction while oxygen inhibits transcriptomic activity in coastal marine sediment.</title>
        <authorList>
            <person name="Lindsay M."/>
            <person name="Orcutt B."/>
            <person name="Emerson D."/>
            <person name="Stepanauskas R."/>
            <person name="D'Angelo T."/>
        </authorList>
    </citation>
    <scope>NUCLEOTIDE SEQUENCE [LARGE SCALE GENOMIC DNA]</scope>
    <source>
        <strain evidence="8">SAG AM-311-K15</strain>
    </source>
</reference>
<comment type="function">
    <text evidence="7">One of the primary rRNA binding proteins, it binds directly near the 3'-end of the 23S rRNA, where it nucleates assembly of the 50S subunit.</text>
</comment>
<dbReference type="InterPro" id="IPR000597">
    <property type="entry name" value="Ribosomal_uL3"/>
</dbReference>
<keyword evidence="2 7" id="KW-0699">rRNA-binding</keyword>
<keyword evidence="9" id="KW-1185">Reference proteome</keyword>
<dbReference type="EMBL" id="JBHPBY010000118">
    <property type="protein sequence ID" value="MFC1850708.1"/>
    <property type="molecule type" value="Genomic_DNA"/>
</dbReference>
<dbReference type="Gene3D" id="3.30.160.810">
    <property type="match status" value="1"/>
</dbReference>